<evidence type="ECO:0000259" key="10">
    <source>
        <dbReference type="Pfam" id="PF21088"/>
    </source>
</evidence>
<reference evidence="11 12" key="1">
    <citation type="submission" date="2020-10" db="EMBL/GenBank/DDBJ databases">
        <title>Ramlibacter sp. HM2 16S ribosomal RNA gene Genome sequencing and assembly.</title>
        <authorList>
            <person name="Kang M."/>
        </authorList>
    </citation>
    <scope>NUCLEOTIDE SEQUENCE [LARGE SCALE GENOMIC DNA]</scope>
    <source>
        <strain evidence="11 12">HM2</strain>
    </source>
</reference>
<dbReference type="Gene3D" id="3.30.70.100">
    <property type="match status" value="1"/>
</dbReference>
<protein>
    <submittedName>
        <fullName evidence="11">Mechanosensitive ion channel</fullName>
    </submittedName>
</protein>
<keyword evidence="6 7" id="KW-0472">Membrane</keyword>
<feature type="transmembrane region" description="Helical" evidence="7">
    <location>
        <begin position="159"/>
        <end position="180"/>
    </location>
</feature>
<dbReference type="PANTHER" id="PTHR30347:SF1">
    <property type="entry name" value="MECHANOSENSITIVE CHANNEL MSCK"/>
    <property type="match status" value="1"/>
</dbReference>
<evidence type="ECO:0000256" key="7">
    <source>
        <dbReference type="SAM" id="Phobius"/>
    </source>
</evidence>
<dbReference type="Gene3D" id="2.30.30.60">
    <property type="match status" value="1"/>
</dbReference>
<dbReference type="InterPro" id="IPR011066">
    <property type="entry name" value="MscS_channel_C_sf"/>
</dbReference>
<accession>A0ABR9S5N1</accession>
<dbReference type="EMBL" id="JADDIV010000004">
    <property type="protein sequence ID" value="MBE7368810.1"/>
    <property type="molecule type" value="Genomic_DNA"/>
</dbReference>
<dbReference type="SUPFAM" id="SSF82861">
    <property type="entry name" value="Mechanosensitive channel protein MscS (YggB), transmembrane region"/>
    <property type="match status" value="1"/>
</dbReference>
<keyword evidence="5 7" id="KW-1133">Transmembrane helix</keyword>
<evidence type="ECO:0000256" key="6">
    <source>
        <dbReference type="ARBA" id="ARBA00023136"/>
    </source>
</evidence>
<dbReference type="InterPro" id="IPR049142">
    <property type="entry name" value="MS_channel_1st"/>
</dbReference>
<evidence type="ECO:0000259" key="8">
    <source>
        <dbReference type="Pfam" id="PF00924"/>
    </source>
</evidence>
<dbReference type="RefSeq" id="WP_193677431.1">
    <property type="nucleotide sequence ID" value="NZ_JADDIV010000004.1"/>
</dbReference>
<dbReference type="InterPro" id="IPR023408">
    <property type="entry name" value="MscS_beta-dom_sf"/>
</dbReference>
<dbReference type="InterPro" id="IPR006685">
    <property type="entry name" value="MscS_channel_2nd"/>
</dbReference>
<feature type="transmembrane region" description="Helical" evidence="7">
    <location>
        <begin position="201"/>
        <end position="220"/>
    </location>
</feature>
<keyword evidence="4 7" id="KW-0812">Transmembrane</keyword>
<evidence type="ECO:0000256" key="1">
    <source>
        <dbReference type="ARBA" id="ARBA00004651"/>
    </source>
</evidence>
<evidence type="ECO:0000256" key="4">
    <source>
        <dbReference type="ARBA" id="ARBA00022692"/>
    </source>
</evidence>
<feature type="domain" description="Mechanosensitive ion channel transmembrane helices 2/3" evidence="10">
    <location>
        <begin position="200"/>
        <end position="241"/>
    </location>
</feature>
<feature type="transmembrane region" description="Helical" evidence="7">
    <location>
        <begin position="118"/>
        <end position="139"/>
    </location>
</feature>
<organism evidence="11 12">
    <name type="scientific">Ramlibacter pallidus</name>
    <dbReference type="NCBI Taxonomy" id="2780087"/>
    <lineage>
        <taxon>Bacteria</taxon>
        <taxon>Pseudomonadati</taxon>
        <taxon>Pseudomonadota</taxon>
        <taxon>Betaproteobacteria</taxon>
        <taxon>Burkholderiales</taxon>
        <taxon>Comamonadaceae</taxon>
        <taxon>Ramlibacter</taxon>
    </lineage>
</organism>
<evidence type="ECO:0000259" key="9">
    <source>
        <dbReference type="Pfam" id="PF21082"/>
    </source>
</evidence>
<dbReference type="InterPro" id="IPR010920">
    <property type="entry name" value="LSM_dom_sf"/>
</dbReference>
<comment type="similarity">
    <text evidence="2">Belongs to the MscS (TC 1.A.23) family.</text>
</comment>
<dbReference type="SUPFAM" id="SSF50182">
    <property type="entry name" value="Sm-like ribonucleoproteins"/>
    <property type="match status" value="1"/>
</dbReference>
<keyword evidence="12" id="KW-1185">Reference proteome</keyword>
<dbReference type="Pfam" id="PF00924">
    <property type="entry name" value="MS_channel_2nd"/>
    <property type="match status" value="1"/>
</dbReference>
<feature type="domain" description="Mechanosensitive ion channel MscS" evidence="8">
    <location>
        <begin position="243"/>
        <end position="308"/>
    </location>
</feature>
<dbReference type="PANTHER" id="PTHR30347">
    <property type="entry name" value="POTASSIUM CHANNEL RELATED"/>
    <property type="match status" value="1"/>
</dbReference>
<comment type="subcellular location">
    <subcellularLocation>
        <location evidence="1">Cell membrane</location>
        <topology evidence="1">Multi-pass membrane protein</topology>
    </subcellularLocation>
</comment>
<dbReference type="Gene3D" id="1.10.287.1260">
    <property type="match status" value="1"/>
</dbReference>
<dbReference type="Proteomes" id="UP000806285">
    <property type="component" value="Unassembled WGS sequence"/>
</dbReference>
<evidence type="ECO:0000313" key="12">
    <source>
        <dbReference type="Proteomes" id="UP000806285"/>
    </source>
</evidence>
<feature type="transmembrane region" description="Helical" evidence="7">
    <location>
        <begin position="232"/>
        <end position="255"/>
    </location>
</feature>
<feature type="transmembrane region" description="Helical" evidence="7">
    <location>
        <begin position="20"/>
        <end position="38"/>
    </location>
</feature>
<keyword evidence="3" id="KW-1003">Cell membrane</keyword>
<evidence type="ECO:0000313" key="11">
    <source>
        <dbReference type="EMBL" id="MBE7368810.1"/>
    </source>
</evidence>
<dbReference type="InterPro" id="IPR049278">
    <property type="entry name" value="MS_channel_C"/>
</dbReference>
<comment type="caution">
    <text evidence="11">The sequence shown here is derived from an EMBL/GenBank/DDBJ whole genome shotgun (WGS) entry which is preliminary data.</text>
</comment>
<dbReference type="Pfam" id="PF21088">
    <property type="entry name" value="MS_channel_1st"/>
    <property type="match status" value="1"/>
</dbReference>
<dbReference type="InterPro" id="IPR011014">
    <property type="entry name" value="MscS_channel_TM-2"/>
</dbReference>
<feature type="transmembrane region" description="Helical" evidence="7">
    <location>
        <begin position="50"/>
        <end position="69"/>
    </location>
</feature>
<dbReference type="Pfam" id="PF21082">
    <property type="entry name" value="MS_channel_3rd"/>
    <property type="match status" value="1"/>
</dbReference>
<dbReference type="SUPFAM" id="SSF82689">
    <property type="entry name" value="Mechanosensitive channel protein MscS (YggB), C-terminal domain"/>
    <property type="match status" value="1"/>
</dbReference>
<gene>
    <name evidence="11" type="ORF">IM787_14710</name>
</gene>
<evidence type="ECO:0000256" key="5">
    <source>
        <dbReference type="ARBA" id="ARBA00022989"/>
    </source>
</evidence>
<evidence type="ECO:0000256" key="2">
    <source>
        <dbReference type="ARBA" id="ARBA00008017"/>
    </source>
</evidence>
<feature type="domain" description="Mechanosensitive ion channel MscS C-terminal" evidence="9">
    <location>
        <begin position="316"/>
        <end position="399"/>
    </location>
</feature>
<dbReference type="InterPro" id="IPR052702">
    <property type="entry name" value="MscS-like_channel"/>
</dbReference>
<feature type="transmembrane region" description="Helical" evidence="7">
    <location>
        <begin position="81"/>
        <end position="106"/>
    </location>
</feature>
<proteinExistence type="inferred from homology"/>
<evidence type="ECO:0000256" key="3">
    <source>
        <dbReference type="ARBA" id="ARBA00022475"/>
    </source>
</evidence>
<sequence>MTPLERLLGNLAQGNLAWDLGTLATCLLLAYAVCWLVGRRFQGESIWFGRALVDGVLFPLLALGLAYTARVVLDDYHRVPLLRIAVPVLLSLAGIRLLARVFTLVFPTSGFARVVERVFSWFAWLAVVLWILGLLPPVLAELESIQFAFGKSKLSLLDIIEGVLSCGAVLVLTLWISATIERKLLRENINDLSLRKVAANMTRAVLLLVGLLFALSAVGVDLTAFSVLGGALGVGIGFGLQKLAANYVSGFVILFERSLRIGDTVRVDNFEGVVADIKTRYTLIRNASGRESIVPNEMLITQRIENLSLDDPRLLITVDIGVGYESDASIVQREVVEAALAVEKVLREPAPVARLMRFGPDALEFQLLFWVNELGAQAPARSDVHLEILRRLRAAGIDIPYPQRVVHLRQAPGAGALSASGTAARG</sequence>
<name>A0ABR9S5N1_9BURK</name>